<reference evidence="2 3" key="1">
    <citation type="journal article" date="2019" name="Environ. Microbiol.">
        <title>Species interactions and distinct microbial communities in high Arctic permafrost affected cryosols are associated with the CH4 and CO2 gas fluxes.</title>
        <authorList>
            <person name="Altshuler I."/>
            <person name="Hamel J."/>
            <person name="Turney S."/>
            <person name="Magnuson E."/>
            <person name="Levesque R."/>
            <person name="Greer C."/>
            <person name="Whyte L.G."/>
        </authorList>
    </citation>
    <scope>NUCLEOTIDE SEQUENCE [LARGE SCALE GENOMIC DNA]</scope>
    <source>
        <strain evidence="2 3">S5.20</strain>
    </source>
</reference>
<protein>
    <submittedName>
        <fullName evidence="2">Uncharacterized protein</fullName>
    </submittedName>
</protein>
<keyword evidence="3" id="KW-1185">Reference proteome</keyword>
<evidence type="ECO:0000313" key="2">
    <source>
        <dbReference type="EMBL" id="TPG36534.1"/>
    </source>
</evidence>
<feature type="compositionally biased region" description="Basic and acidic residues" evidence="1">
    <location>
        <begin position="117"/>
        <end position="126"/>
    </location>
</feature>
<accession>A0A502EHA2</accession>
<evidence type="ECO:0000256" key="1">
    <source>
        <dbReference type="SAM" id="MobiDB-lite"/>
    </source>
</evidence>
<dbReference type="AlphaFoldDB" id="A0A502EHA2"/>
<dbReference type="EMBL" id="RCZG01000001">
    <property type="protein sequence ID" value="TPG36534.1"/>
    <property type="molecule type" value="Genomic_DNA"/>
</dbReference>
<gene>
    <name evidence="2" type="ORF">EAH80_00755</name>
</gene>
<feature type="region of interest" description="Disordered" evidence="1">
    <location>
        <begin position="117"/>
        <end position="153"/>
    </location>
</feature>
<dbReference type="Proteomes" id="UP000320095">
    <property type="component" value="Unassembled WGS sequence"/>
</dbReference>
<sequence>MYVNRFEQRSLAWAMMNVAAPHLAPNDRTWLWVKIGAGDLENALMTLVGICMRNDAALSSDLAAALRDWLGGYSGMQLAADFEPYVGSTHTAVDVSDVRSTQECSHIGCDRFGSRAHRVPTDRRDPAAFGDRTTSNTTADGLRPRGYVRGLSP</sequence>
<proteinExistence type="predicted"/>
<name>A0A502EHA2_9MYCO</name>
<comment type="caution">
    <text evidence="2">The sequence shown here is derived from an EMBL/GenBank/DDBJ whole genome shotgun (WGS) entry which is preliminary data.</text>
</comment>
<dbReference type="RefSeq" id="WP_161600462.1">
    <property type="nucleotide sequence ID" value="NZ_RCZG01000001.1"/>
</dbReference>
<evidence type="ECO:0000313" key="3">
    <source>
        <dbReference type="Proteomes" id="UP000320095"/>
    </source>
</evidence>
<organism evidence="2 3">
    <name type="scientific">Mycolicibacterium hodleri</name>
    <dbReference type="NCBI Taxonomy" id="49897"/>
    <lineage>
        <taxon>Bacteria</taxon>
        <taxon>Bacillati</taxon>
        <taxon>Actinomycetota</taxon>
        <taxon>Actinomycetes</taxon>
        <taxon>Mycobacteriales</taxon>
        <taxon>Mycobacteriaceae</taxon>
        <taxon>Mycolicibacterium</taxon>
    </lineage>
</organism>